<dbReference type="Proteomes" id="UP000824120">
    <property type="component" value="Chromosome 9"/>
</dbReference>
<dbReference type="PANTHER" id="PTHR34427:SF10">
    <property type="entry name" value="DUF4283 DOMAIN-CONTAINING PROTEIN"/>
    <property type="match status" value="1"/>
</dbReference>
<dbReference type="EMBL" id="JACXVP010000009">
    <property type="protein sequence ID" value="KAG5585508.1"/>
    <property type="molecule type" value="Genomic_DNA"/>
</dbReference>
<protein>
    <submittedName>
        <fullName evidence="1">Uncharacterized protein</fullName>
    </submittedName>
</protein>
<dbReference type="AlphaFoldDB" id="A0A9J5XE64"/>
<evidence type="ECO:0000313" key="2">
    <source>
        <dbReference type="Proteomes" id="UP000824120"/>
    </source>
</evidence>
<organism evidence="1 2">
    <name type="scientific">Solanum commersonii</name>
    <name type="common">Commerson's wild potato</name>
    <name type="synonym">Commerson's nightshade</name>
    <dbReference type="NCBI Taxonomy" id="4109"/>
    <lineage>
        <taxon>Eukaryota</taxon>
        <taxon>Viridiplantae</taxon>
        <taxon>Streptophyta</taxon>
        <taxon>Embryophyta</taxon>
        <taxon>Tracheophyta</taxon>
        <taxon>Spermatophyta</taxon>
        <taxon>Magnoliopsida</taxon>
        <taxon>eudicotyledons</taxon>
        <taxon>Gunneridae</taxon>
        <taxon>Pentapetalae</taxon>
        <taxon>asterids</taxon>
        <taxon>lamiids</taxon>
        <taxon>Solanales</taxon>
        <taxon>Solanaceae</taxon>
        <taxon>Solanoideae</taxon>
        <taxon>Solaneae</taxon>
        <taxon>Solanum</taxon>
    </lineage>
</organism>
<evidence type="ECO:0000313" key="1">
    <source>
        <dbReference type="EMBL" id="KAG5585508.1"/>
    </source>
</evidence>
<reference evidence="1 2" key="1">
    <citation type="submission" date="2020-09" db="EMBL/GenBank/DDBJ databases">
        <title>De no assembly of potato wild relative species, Solanum commersonii.</title>
        <authorList>
            <person name="Cho K."/>
        </authorList>
    </citation>
    <scope>NUCLEOTIDE SEQUENCE [LARGE SCALE GENOMIC DNA]</scope>
    <source>
        <strain evidence="1">LZ3.2</strain>
        <tissue evidence="1">Leaf</tissue>
    </source>
</reference>
<accession>A0A9J5XE64</accession>
<sequence length="79" mass="9226">MKEIGEKCGCWIENKEDTELKNYLRWARILVKGSRDLRDVSREKSQCDGRWVVCGDFNVTRYPSERTNGHIITGAMVEF</sequence>
<gene>
    <name evidence="1" type="ORF">H5410_045942</name>
</gene>
<dbReference type="OrthoDB" id="1906115at2759"/>
<comment type="caution">
    <text evidence="1">The sequence shown here is derived from an EMBL/GenBank/DDBJ whole genome shotgun (WGS) entry which is preliminary data.</text>
</comment>
<proteinExistence type="predicted"/>
<name>A0A9J5XE64_SOLCO</name>
<keyword evidence="2" id="KW-1185">Reference proteome</keyword>
<dbReference type="PANTHER" id="PTHR34427">
    <property type="entry name" value="DUF4283 DOMAIN PROTEIN"/>
    <property type="match status" value="1"/>
</dbReference>